<name>A0A7S4CQF1_9EUGL</name>
<feature type="compositionally biased region" description="Low complexity" evidence="1">
    <location>
        <begin position="469"/>
        <end position="482"/>
    </location>
</feature>
<dbReference type="AlphaFoldDB" id="A0A7S4CQF1"/>
<organism evidence="2">
    <name type="scientific">Eutreptiella gymnastica</name>
    <dbReference type="NCBI Taxonomy" id="73025"/>
    <lineage>
        <taxon>Eukaryota</taxon>
        <taxon>Discoba</taxon>
        <taxon>Euglenozoa</taxon>
        <taxon>Euglenida</taxon>
        <taxon>Spirocuta</taxon>
        <taxon>Euglenophyceae</taxon>
        <taxon>Eutreptiales</taxon>
        <taxon>Eutreptiaceae</taxon>
        <taxon>Eutreptiella</taxon>
    </lineage>
</organism>
<sequence>MDTVSTLGADGLPTVRPPTSDLPPINQHLSKGYGYGGSGRPPATATTQVSQAHSMGRSTAGGEMKLKGPYGETLKAYQPNSKNSWSQMFPLSPYTPKPPKQQPAKYVPTTNLKSELSRSADQLRQYLGPPPTTATSSVIRIGQSKVPTRSFATQTTIKNKKHAAAVQTPTDWIENMERLIEFFLESIQETEEAKRQLLLHEEEQALSDVTEDHVQFLMSQASSPRSQELSPTKPKNNGVRNLILMLNADEEMRRRKIVHHWDRNKNIHVWMQTEIHRLQLQELEFAETEARVAIEMEDPVEYNIISQWQARDYKRCKQRDEAAQVINRGMKCYLAHKTADRLRAERTEFWDLPTDANDSRQMFVKAKYRSAILQSKYEITQLQYSEEDGRELIEGEEWTQELEVARQIVMYLEMTMRSGVTGQENQGFGFLMRKIQETPPPPQRGGPQPYSHGRPASIIGRPASGRTYSSRPGSSARPASSIGAMVETCEEEEMQSRTGIETLESIWRDMLATQRFEGLNRNWIWEDEVEARSATFTKNVHVAEEDARDLVMQQEEAELQALQVASLESVESVVRQAIEAEAQEPYMWNIYPYVRRSVLTEERDARTNMALWMVQDQEAIRRADIRHNEGLTWATKSVDLKHFDLAGEDAPNPEDMMNSAVLELSATEQQTREWI</sequence>
<protein>
    <submittedName>
        <fullName evidence="2">Uncharacterized protein</fullName>
    </submittedName>
</protein>
<evidence type="ECO:0000313" key="2">
    <source>
        <dbReference type="EMBL" id="CAE0803512.1"/>
    </source>
</evidence>
<evidence type="ECO:0000256" key="1">
    <source>
        <dbReference type="SAM" id="MobiDB-lite"/>
    </source>
</evidence>
<dbReference type="EMBL" id="HBJA01042663">
    <property type="protein sequence ID" value="CAE0803512.1"/>
    <property type="molecule type" value="Transcribed_RNA"/>
</dbReference>
<reference evidence="2" key="1">
    <citation type="submission" date="2021-01" db="EMBL/GenBank/DDBJ databases">
        <authorList>
            <person name="Corre E."/>
            <person name="Pelletier E."/>
            <person name="Niang G."/>
            <person name="Scheremetjew M."/>
            <person name="Finn R."/>
            <person name="Kale V."/>
            <person name="Holt S."/>
            <person name="Cochrane G."/>
            <person name="Meng A."/>
            <person name="Brown T."/>
            <person name="Cohen L."/>
        </authorList>
    </citation>
    <scope>NUCLEOTIDE SEQUENCE</scope>
    <source>
        <strain evidence="2">CCMP1594</strain>
    </source>
</reference>
<feature type="compositionally biased region" description="Polar residues" evidence="1">
    <location>
        <begin position="44"/>
        <end position="57"/>
    </location>
</feature>
<gene>
    <name evidence="2" type="ORF">EGYM00163_LOCUS14635</name>
</gene>
<feature type="region of interest" description="Disordered" evidence="1">
    <location>
        <begin position="1"/>
        <end position="65"/>
    </location>
</feature>
<accession>A0A7S4CQF1</accession>
<proteinExistence type="predicted"/>
<feature type="region of interest" description="Disordered" evidence="1">
    <location>
        <begin position="435"/>
        <end position="482"/>
    </location>
</feature>